<keyword evidence="4" id="KW-0804">Transcription</keyword>
<dbReference type="EMBL" id="PJBV01000011">
    <property type="protein sequence ID" value="PKH43494.1"/>
    <property type="molecule type" value="Genomic_DNA"/>
</dbReference>
<name>A0A1I1ABU2_9ACTN</name>
<dbReference type="PANTHER" id="PTHR43133">
    <property type="entry name" value="RNA POLYMERASE ECF-TYPE SIGMA FACTO"/>
    <property type="match status" value="1"/>
</dbReference>
<dbReference type="SUPFAM" id="SSF88946">
    <property type="entry name" value="Sigma2 domain of RNA polymerase sigma factors"/>
    <property type="match status" value="1"/>
</dbReference>
<reference evidence="8 11" key="3">
    <citation type="submission" date="2017-12" db="EMBL/GenBank/DDBJ databases">
        <title>Pharmacopeia of the Arctic Ocean.</title>
        <authorList>
            <person name="Collins E."/>
            <person name="Ducluzeau A.-L."/>
        </authorList>
    </citation>
    <scope>NUCLEOTIDE SEQUENCE [LARGE SCALE GENOMIC DNA]</scope>
    <source>
        <strain evidence="8 11">DSM 23325</strain>
    </source>
</reference>
<evidence type="ECO:0000256" key="5">
    <source>
        <dbReference type="SAM" id="MobiDB-lite"/>
    </source>
</evidence>
<dbReference type="InterPro" id="IPR013325">
    <property type="entry name" value="RNA_pol_sigma_r2"/>
</dbReference>
<dbReference type="Pfam" id="PF04542">
    <property type="entry name" value="Sigma70_r2"/>
    <property type="match status" value="1"/>
</dbReference>
<dbReference type="InterPro" id="IPR039425">
    <property type="entry name" value="RNA_pol_sigma-70-like"/>
</dbReference>
<evidence type="ECO:0000313" key="9">
    <source>
        <dbReference type="EMBL" id="SFB35461.1"/>
    </source>
</evidence>
<dbReference type="SUPFAM" id="SSF50939">
    <property type="entry name" value="Sialidases"/>
    <property type="match status" value="1"/>
</dbReference>
<evidence type="ECO:0000313" key="8">
    <source>
        <dbReference type="EMBL" id="PKH43494.1"/>
    </source>
</evidence>
<feature type="domain" description="RNA polymerase sigma-70 region 2" evidence="7">
    <location>
        <begin position="14"/>
        <end position="79"/>
    </location>
</feature>
<dbReference type="OrthoDB" id="3769345at2"/>
<evidence type="ECO:0000313" key="10">
    <source>
        <dbReference type="Proteomes" id="UP000199113"/>
    </source>
</evidence>
<evidence type="ECO:0000256" key="2">
    <source>
        <dbReference type="ARBA" id="ARBA00023082"/>
    </source>
</evidence>
<keyword evidence="2" id="KW-0731">Sigma factor</keyword>
<feature type="region of interest" description="Disordered" evidence="5">
    <location>
        <begin position="132"/>
        <end position="154"/>
    </location>
</feature>
<accession>A0A1I1ABU2</accession>
<protein>
    <submittedName>
        <fullName evidence="9">Sigma-70 region 2</fullName>
    </submittedName>
</protein>
<reference evidence="9" key="2">
    <citation type="submission" date="2016-10" db="EMBL/GenBank/DDBJ databases">
        <authorList>
            <person name="de Groot N.N."/>
        </authorList>
    </citation>
    <scope>NUCLEOTIDE SEQUENCE [LARGE SCALE GENOMIC DNA]</scope>
    <source>
        <strain evidence="9">CGMCC 1.10697</strain>
    </source>
</reference>
<dbReference type="Proteomes" id="UP000199113">
    <property type="component" value="Unassembled WGS sequence"/>
</dbReference>
<dbReference type="STRING" id="748909.SAMN05192575_108125"/>
<dbReference type="GO" id="GO:0003677">
    <property type="term" value="F:DNA binding"/>
    <property type="evidence" value="ECO:0007669"/>
    <property type="project" value="UniProtKB-KW"/>
</dbReference>
<dbReference type="Proteomes" id="UP000233565">
    <property type="component" value="Unassembled WGS sequence"/>
</dbReference>
<dbReference type="Gene3D" id="1.10.1740.10">
    <property type="match status" value="1"/>
</dbReference>
<dbReference type="PANTHER" id="PTHR43133:SF50">
    <property type="entry name" value="ECF RNA POLYMERASE SIGMA FACTOR SIGM"/>
    <property type="match status" value="1"/>
</dbReference>
<sequence>MPRTSAVDRAQEVYATSYRRLVGQLTGVTGDPVEAEDAVVEAFARAVSSPRSFRAADNPEAWLRTVAVNVTRTRWRRSRFFRDVSEQLVRAEPPGFGAIVERARTARRRRRTTIGLAAVVVVVGLAFAVGGPGDRSADPSPPAPTTTTWDGTSAVDATLPSDVRAVLDDDRLDLWTAAGSSGAVAVLWRGCDQEPCRFALVTRDGDQVSGSALGASFPRLSAVPNGWLVEDATGTIRLSPSGDRAQIYVTGPGGDDVMEGDTAVETAAGWRLLRGDKVIALPSPSGRDTVGAYVTPTGRLIAATTSGFDVSVSTTDDGRTWEMSMPSSATEPATAAVVPGNGDHVAIASLGDAPDGSMPVVEVQLSHDAGATWTAARGLDTVGGDRVRDLSAVAVAPDGTTYVTTGSHHLVRIDPEGNALPIQLSSFDSSVFVVDDTVCVVSERGRIDQLSCSDDGGTAWAGRSLPGFG</sequence>
<reference evidence="10" key="1">
    <citation type="submission" date="2016-10" db="EMBL/GenBank/DDBJ databases">
        <authorList>
            <person name="Varghese N."/>
            <person name="Submissions S."/>
        </authorList>
    </citation>
    <scope>NUCLEOTIDE SEQUENCE [LARGE SCALE GENOMIC DNA]</scope>
    <source>
        <strain evidence="10">CGMCC 1.10697</strain>
    </source>
</reference>
<proteinExistence type="predicted"/>
<keyword evidence="11" id="KW-1185">Reference proteome</keyword>
<dbReference type="InterPro" id="IPR036278">
    <property type="entry name" value="Sialidase_sf"/>
</dbReference>
<dbReference type="Gene3D" id="2.120.10.10">
    <property type="match status" value="1"/>
</dbReference>
<dbReference type="RefSeq" id="WP_091200046.1">
    <property type="nucleotide sequence ID" value="NZ_FOKC01000008.1"/>
</dbReference>
<evidence type="ECO:0000313" key="11">
    <source>
        <dbReference type="Proteomes" id="UP000233565"/>
    </source>
</evidence>
<dbReference type="GO" id="GO:0016987">
    <property type="term" value="F:sigma factor activity"/>
    <property type="evidence" value="ECO:0007669"/>
    <property type="project" value="UniProtKB-KW"/>
</dbReference>
<evidence type="ECO:0000256" key="1">
    <source>
        <dbReference type="ARBA" id="ARBA00023015"/>
    </source>
</evidence>
<keyword evidence="6" id="KW-0472">Membrane</keyword>
<evidence type="ECO:0000256" key="4">
    <source>
        <dbReference type="ARBA" id="ARBA00023163"/>
    </source>
</evidence>
<keyword evidence="6" id="KW-0812">Transmembrane</keyword>
<keyword evidence="6" id="KW-1133">Transmembrane helix</keyword>
<gene>
    <name evidence="8" type="ORF">CXG46_03275</name>
    <name evidence="9" type="ORF">SAMN05192575_108125</name>
</gene>
<dbReference type="GO" id="GO:0006352">
    <property type="term" value="P:DNA-templated transcription initiation"/>
    <property type="evidence" value="ECO:0007669"/>
    <property type="project" value="InterPro"/>
</dbReference>
<evidence type="ECO:0000259" key="7">
    <source>
        <dbReference type="Pfam" id="PF04542"/>
    </source>
</evidence>
<keyword evidence="1" id="KW-0805">Transcription regulation</keyword>
<feature type="transmembrane region" description="Helical" evidence="6">
    <location>
        <begin position="112"/>
        <end position="131"/>
    </location>
</feature>
<dbReference type="EMBL" id="FOKC01000008">
    <property type="protein sequence ID" value="SFB35461.1"/>
    <property type="molecule type" value="Genomic_DNA"/>
</dbReference>
<evidence type="ECO:0000256" key="3">
    <source>
        <dbReference type="ARBA" id="ARBA00023125"/>
    </source>
</evidence>
<keyword evidence="3" id="KW-0238">DNA-binding</keyword>
<dbReference type="AlphaFoldDB" id="A0A1I1ABU2"/>
<evidence type="ECO:0000256" key="6">
    <source>
        <dbReference type="SAM" id="Phobius"/>
    </source>
</evidence>
<organism evidence="9 10">
    <name type="scientific">Nocardioides alpinus</name>
    <dbReference type="NCBI Taxonomy" id="748909"/>
    <lineage>
        <taxon>Bacteria</taxon>
        <taxon>Bacillati</taxon>
        <taxon>Actinomycetota</taxon>
        <taxon>Actinomycetes</taxon>
        <taxon>Propionibacteriales</taxon>
        <taxon>Nocardioidaceae</taxon>
        <taxon>Nocardioides</taxon>
    </lineage>
</organism>
<dbReference type="InterPro" id="IPR007627">
    <property type="entry name" value="RNA_pol_sigma70_r2"/>
</dbReference>